<comment type="similarity">
    <text evidence="1">Belongs to the heat shock protein 90 family.</text>
</comment>
<dbReference type="PANTHER" id="PTHR11528">
    <property type="entry name" value="HEAT SHOCK PROTEIN 90 FAMILY MEMBER"/>
    <property type="match status" value="1"/>
</dbReference>
<evidence type="ECO:0000313" key="3">
    <source>
        <dbReference type="EMBL" id="KAF5832489.1"/>
    </source>
</evidence>
<proteinExistence type="inferred from homology"/>
<organism evidence="3 4">
    <name type="scientific">Dunaliella salina</name>
    <name type="common">Green alga</name>
    <name type="synonym">Protococcus salinus</name>
    <dbReference type="NCBI Taxonomy" id="3046"/>
    <lineage>
        <taxon>Eukaryota</taxon>
        <taxon>Viridiplantae</taxon>
        <taxon>Chlorophyta</taxon>
        <taxon>core chlorophytes</taxon>
        <taxon>Chlorophyceae</taxon>
        <taxon>CS clade</taxon>
        <taxon>Chlamydomonadales</taxon>
        <taxon>Dunaliellaceae</taxon>
        <taxon>Dunaliella</taxon>
    </lineage>
</organism>
<evidence type="ECO:0000256" key="2">
    <source>
        <dbReference type="ARBA" id="ARBA00023186"/>
    </source>
</evidence>
<keyword evidence="2" id="KW-0143">Chaperone</keyword>
<protein>
    <submittedName>
        <fullName evidence="3">Heat shock protein Hsp90 family</fullName>
    </submittedName>
</protein>
<dbReference type="Proteomes" id="UP000815325">
    <property type="component" value="Unassembled WGS sequence"/>
</dbReference>
<dbReference type="InterPro" id="IPR037196">
    <property type="entry name" value="HSP90_C"/>
</dbReference>
<keyword evidence="4" id="KW-1185">Reference proteome</keyword>
<comment type="caution">
    <text evidence="3">The sequence shown here is derived from an EMBL/GenBank/DDBJ whole genome shotgun (WGS) entry which is preliminary data.</text>
</comment>
<keyword evidence="3" id="KW-0346">Stress response</keyword>
<gene>
    <name evidence="3" type="ORF">DUNSADRAFT_11589</name>
</gene>
<dbReference type="InterPro" id="IPR001404">
    <property type="entry name" value="Hsp90_fam"/>
</dbReference>
<dbReference type="EMBL" id="MU069868">
    <property type="protein sequence ID" value="KAF5832489.1"/>
    <property type="molecule type" value="Genomic_DNA"/>
</dbReference>
<dbReference type="Gene3D" id="1.20.120.790">
    <property type="entry name" value="Heat shock protein 90, C-terminal domain"/>
    <property type="match status" value="1"/>
</dbReference>
<accession>A0ABQ7GD01</accession>
<name>A0ABQ7GD01_DUNSA</name>
<dbReference type="SUPFAM" id="SSF110942">
    <property type="entry name" value="HSP90 C-terminal domain"/>
    <property type="match status" value="1"/>
</dbReference>
<evidence type="ECO:0000313" key="4">
    <source>
        <dbReference type="Proteomes" id="UP000815325"/>
    </source>
</evidence>
<dbReference type="Pfam" id="PF00183">
    <property type="entry name" value="HSP90"/>
    <property type="match status" value="1"/>
</dbReference>
<sequence>MESEVQAQHLFSLNQLNVCAQHVPDYEDKAFANASKEDLKMADKDEQEKKKDKELKEEFKPLTKWWKKVLGNSVTNVKVSTRLALTPCVVVAGKYGQSANMERIMRAQAFADPSRAAAARSQKVLEINPRHPLIRSLKDRVAESEEADDN</sequence>
<reference evidence="3" key="1">
    <citation type="submission" date="2017-08" db="EMBL/GenBank/DDBJ databases">
        <authorList>
            <person name="Polle J.E."/>
            <person name="Barry K."/>
            <person name="Cushman J."/>
            <person name="Schmutz J."/>
            <person name="Tran D."/>
            <person name="Hathwaick L.T."/>
            <person name="Yim W.C."/>
            <person name="Jenkins J."/>
            <person name="Mckie-Krisberg Z.M."/>
            <person name="Prochnik S."/>
            <person name="Lindquist E."/>
            <person name="Dockter R.B."/>
            <person name="Adam C."/>
            <person name="Molina H."/>
            <person name="Bunkerborg J."/>
            <person name="Jin E."/>
            <person name="Buchheim M."/>
            <person name="Magnuson J."/>
        </authorList>
    </citation>
    <scope>NUCLEOTIDE SEQUENCE</scope>
    <source>
        <strain evidence="3">CCAP 19/18</strain>
    </source>
</reference>
<feature type="non-terminal residue" evidence="3">
    <location>
        <position position="150"/>
    </location>
</feature>
<evidence type="ECO:0000256" key="1">
    <source>
        <dbReference type="ARBA" id="ARBA00008239"/>
    </source>
</evidence>